<reference evidence="2 3" key="1">
    <citation type="submission" date="2020-08" db="EMBL/GenBank/DDBJ databases">
        <title>Bridging the membrane lipid divide: bacteria of the FCB group superphylum have the potential to synthesize archaeal ether lipids.</title>
        <authorList>
            <person name="Villanueva L."/>
            <person name="Von Meijenfeldt F.A.B."/>
            <person name="Westbye A.B."/>
            <person name="Yadav S."/>
            <person name="Hopmans E.C."/>
            <person name="Dutilh B.E."/>
            <person name="Sinninghe Damste J.S."/>
        </authorList>
    </citation>
    <scope>NUCLEOTIDE SEQUENCE [LARGE SCALE GENOMIC DNA]</scope>
    <source>
        <strain evidence="2">NIOZ-UU47</strain>
    </source>
</reference>
<evidence type="ECO:0000313" key="2">
    <source>
        <dbReference type="EMBL" id="MBC8318434.1"/>
    </source>
</evidence>
<dbReference type="AlphaFoldDB" id="A0A8J6NE87"/>
<comment type="caution">
    <text evidence="2">The sequence shown here is derived from an EMBL/GenBank/DDBJ whole genome shotgun (WGS) entry which is preliminary data.</text>
</comment>
<dbReference type="Proteomes" id="UP000614424">
    <property type="component" value="Unassembled WGS sequence"/>
</dbReference>
<dbReference type="GO" id="GO:0070813">
    <property type="term" value="P:hydrogen sulfide metabolic process"/>
    <property type="evidence" value="ECO:0007669"/>
    <property type="project" value="TreeGrafter"/>
</dbReference>
<dbReference type="SUPFAM" id="SSF56281">
    <property type="entry name" value="Metallo-hydrolase/oxidoreductase"/>
    <property type="match status" value="1"/>
</dbReference>
<dbReference type="InterPro" id="IPR036873">
    <property type="entry name" value="Rhodanese-like_dom_sf"/>
</dbReference>
<proteinExistence type="predicted"/>
<accession>A0A8J6NE87</accession>
<organism evidence="2 3">
    <name type="scientific">Candidatus Desulfobia pelagia</name>
    <dbReference type="NCBI Taxonomy" id="2841692"/>
    <lineage>
        <taxon>Bacteria</taxon>
        <taxon>Pseudomonadati</taxon>
        <taxon>Thermodesulfobacteriota</taxon>
        <taxon>Desulfobulbia</taxon>
        <taxon>Desulfobulbales</taxon>
        <taxon>Desulfobulbaceae</taxon>
        <taxon>Candidatus Desulfobia</taxon>
    </lineage>
</organism>
<name>A0A8J6NE87_9BACT</name>
<dbReference type="SMART" id="SM00849">
    <property type="entry name" value="Lactamase_B"/>
    <property type="match status" value="1"/>
</dbReference>
<dbReference type="InterPro" id="IPR001763">
    <property type="entry name" value="Rhodanese-like_dom"/>
</dbReference>
<dbReference type="InterPro" id="IPR044528">
    <property type="entry name" value="POD-like_MBL-fold"/>
</dbReference>
<dbReference type="CDD" id="cd07724">
    <property type="entry name" value="POD-like_MBL-fold"/>
    <property type="match status" value="1"/>
</dbReference>
<dbReference type="InterPro" id="IPR036866">
    <property type="entry name" value="RibonucZ/Hydroxyglut_hydro"/>
</dbReference>
<dbReference type="EMBL" id="JACNJZ010000159">
    <property type="protein sequence ID" value="MBC8318434.1"/>
    <property type="molecule type" value="Genomic_DNA"/>
</dbReference>
<dbReference type="Gene3D" id="3.60.15.10">
    <property type="entry name" value="Ribonuclease Z/Hydroxyacylglutathione hydrolase-like"/>
    <property type="match status" value="1"/>
</dbReference>
<dbReference type="Pfam" id="PF00753">
    <property type="entry name" value="Lactamase_B"/>
    <property type="match status" value="1"/>
</dbReference>
<gene>
    <name evidence="2" type="ORF">H8E41_11055</name>
</gene>
<feature type="domain" description="Rhodanese" evidence="1">
    <location>
        <begin position="18"/>
        <end position="112"/>
    </location>
</feature>
<evidence type="ECO:0000313" key="3">
    <source>
        <dbReference type="Proteomes" id="UP000614424"/>
    </source>
</evidence>
<evidence type="ECO:0000259" key="1">
    <source>
        <dbReference type="PROSITE" id="PS50206"/>
    </source>
</evidence>
<dbReference type="SUPFAM" id="SSF52821">
    <property type="entry name" value="Rhodanese/Cell cycle control phosphatase"/>
    <property type="match status" value="1"/>
</dbReference>
<protein>
    <submittedName>
        <fullName evidence="2">MBL fold metallo-hydrolase</fullName>
    </submittedName>
</protein>
<dbReference type="SMART" id="SM00450">
    <property type="entry name" value="RHOD"/>
    <property type="match status" value="1"/>
</dbReference>
<dbReference type="InterPro" id="IPR051682">
    <property type="entry name" value="Mito_Persulfide_Diox"/>
</dbReference>
<dbReference type="PANTHER" id="PTHR43084">
    <property type="entry name" value="PERSULFIDE DIOXYGENASE ETHE1"/>
    <property type="match status" value="1"/>
</dbReference>
<dbReference type="PANTHER" id="PTHR43084:SF7">
    <property type="entry name" value="BETA-LACTAMASE DOMAIN PROTEIN"/>
    <property type="match status" value="1"/>
</dbReference>
<dbReference type="Pfam" id="PF00581">
    <property type="entry name" value="Rhodanese"/>
    <property type="match status" value="1"/>
</dbReference>
<dbReference type="GO" id="GO:0050313">
    <property type="term" value="F:sulfur dioxygenase activity"/>
    <property type="evidence" value="ECO:0007669"/>
    <property type="project" value="InterPro"/>
</dbReference>
<dbReference type="PROSITE" id="PS50206">
    <property type="entry name" value="RHODANESE_3"/>
    <property type="match status" value="1"/>
</dbReference>
<dbReference type="Gene3D" id="3.40.250.10">
    <property type="entry name" value="Rhodanese-like domain"/>
    <property type="match status" value="1"/>
</dbReference>
<sequence length="394" mass="44169">MNQPFMYKAEELFELLLNKPDFVLLDVRNEKDFKNFYIEAPSIFPYINIPYYEFIEDVSGSIAKIPANQKVRIVCSKEGSAQYVAEQVCAKGFTDVGYLQGGIVAWGNVLIPKKISANNAGYELYQCIRPGKGSCSYVAIADGEAMVFDPSRNVEFYKNFAEKKKCKITKIFETHRQADYISGGIQLSADTGATIFANAIDFDGAHFAYEGIKDMAFYSFSGGTTVQAIHTPGHTMGSTSYLIDNKYLLTGDTIFISTAGRPDLGGKSEKWSRFLYLTLTLKFRDFNDATLICPGHYSNWQESTKKHVFVDTLGNLRKNNIAFKSPTELHFREFIEENLRPQPGTYAKIRRINGGWRKPSDEDADIMDLGKHECGASNYGKKGVSAEVLRGDNE</sequence>
<dbReference type="InterPro" id="IPR001279">
    <property type="entry name" value="Metallo-B-lactamas"/>
</dbReference>
<dbReference type="GO" id="GO:0006749">
    <property type="term" value="P:glutathione metabolic process"/>
    <property type="evidence" value="ECO:0007669"/>
    <property type="project" value="InterPro"/>
</dbReference>